<keyword evidence="4" id="KW-0520">NAD</keyword>
<dbReference type="SUPFAM" id="SSF52540">
    <property type="entry name" value="P-loop containing nucleoside triphosphate hydrolases"/>
    <property type="match status" value="1"/>
</dbReference>
<keyword evidence="1" id="KW-0433">Leucine-rich repeat</keyword>
<dbReference type="InterPro" id="IPR000157">
    <property type="entry name" value="TIR_dom"/>
</dbReference>
<evidence type="ECO:0000256" key="4">
    <source>
        <dbReference type="ARBA" id="ARBA00023027"/>
    </source>
</evidence>
<dbReference type="FunFam" id="3.40.50.10140:FF:000007">
    <property type="entry name" value="Disease resistance protein (TIR-NBS-LRR class)"/>
    <property type="match status" value="1"/>
</dbReference>
<organism evidence="6 7">
    <name type="scientific">Populus trichocarpa</name>
    <name type="common">Western balsam poplar</name>
    <name type="synonym">Populus balsamifera subsp. trichocarpa</name>
    <dbReference type="NCBI Taxonomy" id="3694"/>
    <lineage>
        <taxon>Eukaryota</taxon>
        <taxon>Viridiplantae</taxon>
        <taxon>Streptophyta</taxon>
        <taxon>Embryophyta</taxon>
        <taxon>Tracheophyta</taxon>
        <taxon>Spermatophyta</taxon>
        <taxon>Magnoliopsida</taxon>
        <taxon>eudicotyledons</taxon>
        <taxon>Gunneridae</taxon>
        <taxon>Pentapetalae</taxon>
        <taxon>rosids</taxon>
        <taxon>fabids</taxon>
        <taxon>Malpighiales</taxon>
        <taxon>Salicaceae</taxon>
        <taxon>Saliceae</taxon>
        <taxon>Populus</taxon>
    </lineage>
</organism>
<gene>
    <name evidence="6" type="ORF">POPTR_011G060600</name>
</gene>
<feature type="domain" description="TIR" evidence="5">
    <location>
        <begin position="17"/>
        <end position="183"/>
    </location>
</feature>
<proteinExistence type="predicted"/>
<evidence type="ECO:0000259" key="5">
    <source>
        <dbReference type="PROSITE" id="PS50104"/>
    </source>
</evidence>
<dbReference type="AlphaFoldDB" id="A0A3N7HE12"/>
<name>A0A3N7HE12_POPTR</name>
<dbReference type="GO" id="GO:0007165">
    <property type="term" value="P:signal transduction"/>
    <property type="evidence" value="ECO:0007669"/>
    <property type="project" value="InterPro"/>
</dbReference>
<evidence type="ECO:0000256" key="3">
    <source>
        <dbReference type="ARBA" id="ARBA00022821"/>
    </source>
</evidence>
<dbReference type="Gene3D" id="3.40.50.300">
    <property type="entry name" value="P-loop containing nucleotide triphosphate hydrolases"/>
    <property type="match status" value="1"/>
</dbReference>
<dbReference type="InterPro" id="IPR042197">
    <property type="entry name" value="Apaf_helical"/>
</dbReference>
<protein>
    <recommendedName>
        <fullName evidence="5">TIR domain-containing protein</fullName>
    </recommendedName>
</protein>
<dbReference type="InterPro" id="IPR032675">
    <property type="entry name" value="LRR_dom_sf"/>
</dbReference>
<dbReference type="Pfam" id="PF23282">
    <property type="entry name" value="WHD_ROQ1"/>
    <property type="match status" value="1"/>
</dbReference>
<evidence type="ECO:0000313" key="7">
    <source>
        <dbReference type="Proteomes" id="UP000006729"/>
    </source>
</evidence>
<evidence type="ECO:0000256" key="2">
    <source>
        <dbReference type="ARBA" id="ARBA00022737"/>
    </source>
</evidence>
<dbReference type="Gene3D" id="1.10.8.430">
    <property type="entry name" value="Helical domain of apoptotic protease-activating factors"/>
    <property type="match status" value="1"/>
</dbReference>
<dbReference type="InterPro" id="IPR036390">
    <property type="entry name" value="WH_DNA-bd_sf"/>
</dbReference>
<dbReference type="PROSITE" id="PS50104">
    <property type="entry name" value="TIR"/>
    <property type="match status" value="1"/>
</dbReference>
<dbReference type="EMBL" id="CM009300">
    <property type="protein sequence ID" value="RQO97564.1"/>
    <property type="molecule type" value="Genomic_DNA"/>
</dbReference>
<dbReference type="Gene3D" id="3.80.10.10">
    <property type="entry name" value="Ribonuclease Inhibitor"/>
    <property type="match status" value="2"/>
</dbReference>
<dbReference type="PANTHER" id="PTHR11017">
    <property type="entry name" value="LEUCINE-RICH REPEAT-CONTAINING PROTEIN"/>
    <property type="match status" value="1"/>
</dbReference>
<dbReference type="InterPro" id="IPR058192">
    <property type="entry name" value="WHD_ROQ1-like"/>
</dbReference>
<dbReference type="GO" id="GO:0006952">
    <property type="term" value="P:defense response"/>
    <property type="evidence" value="ECO:0007669"/>
    <property type="project" value="UniProtKB-KW"/>
</dbReference>
<keyword evidence="7" id="KW-1185">Reference proteome</keyword>
<dbReference type="GO" id="GO:0043531">
    <property type="term" value="F:ADP binding"/>
    <property type="evidence" value="ECO:0007669"/>
    <property type="project" value="InterPro"/>
</dbReference>
<sequence>MAAGKYQESYSSRFFNCKYQVFLSFRGEDTRNNFTDHLYKALVQAGIHTFRDDDEIRIGENIELELQKAIQQSKISIIVFSKNYAWSRWCLDELVKIMERKRNAACIVYPVFYHVDPSEVRNQTGSFAVAFVEQDKRFKEEMDRVNGWRIALKEVADLAGMDLGDGYEAQFVQSIVEKVSKKLDQKMFHLPLRFIGRDPLVNYINSWLQDGSHDAAIAILYGIGGVGKTTIAKSVLNQNIRKFEGKSFLSNFRSKDIVCLQRQLLSDILKKTVDEINDEDEGILKIKDALCCRRTLIVLDDVDKRDQFNKIIGMQNWLCKGSKIIVTTRNKGLFSANDTKWVRCKVEPLDDEKSLELFSWNAFGQADPVDGFVEDSWRIVRHCNGLPLALGVIGSSLSGKGREIWESALQQIEVIPNFEVQKVLRISYDFLDGDYPKNLLIDIACFFNGMDVDDVVRILDGLDKGARFGIDNLIDRCLVEISIDQRLWMHQLVRDMGKEIARQESPKCQRIWRHEDAFTVLKGTSDAEKLRGLTLDMHALMEDDYAEVLCTSSIVHRKLVRLNFFQQWLSDFSDGGKLQTGQTSLFPILSTDAFRKMPNVKFLQLNYTKFYGSFEHFPKNLIWLCWHGFSSRSIPNHVCLEKLVVLDLSRSSLVDVWKGKLFLPKLKILDLRHSLDLIRTPDFLGLPALEKLILEDCIRLVQIHESIGDLQRLLILNLRNCTSLIELPEEMSRLNSLQELVLDGCSNLDSLNMELEHHQGRRLLQSDGIVASTSYITSLPLKLFFLSRFSARKMLRFTLFSLPRSLEKLDLSGTPIRFLPESIKDLGLLRGLYLRNCKMLEALPELPSHLILLDVSFCYSLMQRVSNLTGWISADGCDQLVEFQDGMKQESIQKFDSHMFRIMEMVSAQIQPSRFQIVFIDGIFIVVVYVFDEVEMLRGFHEEDKWLIQNEFVDNFSFKISSPGTHRICSFNLFTRSCMTSGYSHNDPFYIEIRNNTSGQSMLCQTYTFPASYARGVREYQSLSHCKLGVGDPTFDNGDDVSISVRPHGPAIQIRTVGVQWLHEEEGDDDDIQSKDEVINAHNSSDDDDDAAHVAKVEIASLIFRNYYCAFRTDFYDGDFTWCFWQRKVFNLY</sequence>
<dbReference type="SMART" id="SM00255">
    <property type="entry name" value="TIR"/>
    <property type="match status" value="1"/>
</dbReference>
<dbReference type="PRINTS" id="PR00364">
    <property type="entry name" value="DISEASERSIST"/>
</dbReference>
<reference evidence="6 7" key="1">
    <citation type="journal article" date="2006" name="Science">
        <title>The genome of black cottonwood, Populus trichocarpa (Torr. &amp; Gray).</title>
        <authorList>
            <person name="Tuskan G.A."/>
            <person name="Difazio S."/>
            <person name="Jansson S."/>
            <person name="Bohlmann J."/>
            <person name="Grigoriev I."/>
            <person name="Hellsten U."/>
            <person name="Putnam N."/>
            <person name="Ralph S."/>
            <person name="Rombauts S."/>
            <person name="Salamov A."/>
            <person name="Schein J."/>
            <person name="Sterck L."/>
            <person name="Aerts A."/>
            <person name="Bhalerao R.R."/>
            <person name="Bhalerao R.P."/>
            <person name="Blaudez D."/>
            <person name="Boerjan W."/>
            <person name="Brun A."/>
            <person name="Brunner A."/>
            <person name="Busov V."/>
            <person name="Campbell M."/>
            <person name="Carlson J."/>
            <person name="Chalot M."/>
            <person name="Chapman J."/>
            <person name="Chen G.L."/>
            <person name="Cooper D."/>
            <person name="Coutinho P.M."/>
            <person name="Couturier J."/>
            <person name="Covert S."/>
            <person name="Cronk Q."/>
            <person name="Cunningham R."/>
            <person name="Davis J."/>
            <person name="Degroeve S."/>
            <person name="Dejardin A."/>
            <person name="Depamphilis C."/>
            <person name="Detter J."/>
            <person name="Dirks B."/>
            <person name="Dubchak I."/>
            <person name="Duplessis S."/>
            <person name="Ehlting J."/>
            <person name="Ellis B."/>
            <person name="Gendler K."/>
            <person name="Goodstein D."/>
            <person name="Gribskov M."/>
            <person name="Grimwood J."/>
            <person name="Groover A."/>
            <person name="Gunter L."/>
            <person name="Hamberger B."/>
            <person name="Heinze B."/>
            <person name="Helariutta Y."/>
            <person name="Henrissat B."/>
            <person name="Holligan D."/>
            <person name="Holt R."/>
            <person name="Huang W."/>
            <person name="Islam-Faridi N."/>
            <person name="Jones S."/>
            <person name="Jones-Rhoades M."/>
            <person name="Jorgensen R."/>
            <person name="Joshi C."/>
            <person name="Kangasjarvi J."/>
            <person name="Karlsson J."/>
            <person name="Kelleher C."/>
            <person name="Kirkpatrick R."/>
            <person name="Kirst M."/>
            <person name="Kohler A."/>
            <person name="Kalluri U."/>
            <person name="Larimer F."/>
            <person name="Leebens-Mack J."/>
            <person name="Leple J.C."/>
            <person name="Locascio P."/>
            <person name="Lou Y."/>
            <person name="Lucas S."/>
            <person name="Martin F."/>
            <person name="Montanini B."/>
            <person name="Napoli C."/>
            <person name="Nelson D.R."/>
            <person name="Nelson C."/>
            <person name="Nieminen K."/>
            <person name="Nilsson O."/>
            <person name="Pereda V."/>
            <person name="Peter G."/>
            <person name="Philippe R."/>
            <person name="Pilate G."/>
            <person name="Poliakov A."/>
            <person name="Razumovskaya J."/>
            <person name="Richardson P."/>
            <person name="Rinaldi C."/>
            <person name="Ritland K."/>
            <person name="Rouze P."/>
            <person name="Ryaboy D."/>
            <person name="Schmutz J."/>
            <person name="Schrader J."/>
            <person name="Segerman B."/>
            <person name="Shin H."/>
            <person name="Siddiqui A."/>
            <person name="Sterky F."/>
            <person name="Terry A."/>
            <person name="Tsai C.J."/>
            <person name="Uberbacher E."/>
            <person name="Unneberg P."/>
            <person name="Vahala J."/>
            <person name="Wall K."/>
            <person name="Wessler S."/>
            <person name="Yang G."/>
            <person name="Yin T."/>
            <person name="Douglas C."/>
            <person name="Marra M."/>
            <person name="Sandberg G."/>
            <person name="Van de Peer Y."/>
            <person name="Rokhsar D."/>
        </authorList>
    </citation>
    <scope>NUCLEOTIDE SEQUENCE [LARGE SCALE GENOMIC DNA]</scope>
    <source>
        <strain evidence="7">cv. Nisqually</strain>
    </source>
</reference>
<dbReference type="SUPFAM" id="SSF46785">
    <property type="entry name" value="Winged helix' DNA-binding domain"/>
    <property type="match status" value="1"/>
</dbReference>
<dbReference type="InParanoid" id="A0A3N7HE12"/>
<evidence type="ECO:0000313" key="6">
    <source>
        <dbReference type="EMBL" id="RQO97564.1"/>
    </source>
</evidence>
<keyword evidence="3" id="KW-0611">Plant defense</keyword>
<dbReference type="Proteomes" id="UP000006729">
    <property type="component" value="Chromosome 11"/>
</dbReference>
<dbReference type="InterPro" id="IPR035897">
    <property type="entry name" value="Toll_tir_struct_dom_sf"/>
</dbReference>
<dbReference type="Pfam" id="PF01582">
    <property type="entry name" value="TIR"/>
    <property type="match status" value="1"/>
</dbReference>
<accession>A0A3N7HE12</accession>
<dbReference type="Pfam" id="PF00931">
    <property type="entry name" value="NB-ARC"/>
    <property type="match status" value="1"/>
</dbReference>
<dbReference type="PANTHER" id="PTHR11017:SF305">
    <property type="entry name" value="TMV RESISTANCE PROTEIN N-LIKE"/>
    <property type="match status" value="1"/>
</dbReference>
<dbReference type="Gene3D" id="3.40.50.10140">
    <property type="entry name" value="Toll/interleukin-1 receptor homology (TIR) domain"/>
    <property type="match status" value="1"/>
</dbReference>
<dbReference type="InterPro" id="IPR027417">
    <property type="entry name" value="P-loop_NTPase"/>
</dbReference>
<keyword evidence="2" id="KW-0677">Repeat</keyword>
<evidence type="ECO:0000256" key="1">
    <source>
        <dbReference type="ARBA" id="ARBA00022614"/>
    </source>
</evidence>
<dbReference type="SUPFAM" id="SSF52200">
    <property type="entry name" value="Toll/Interleukin receptor TIR domain"/>
    <property type="match status" value="1"/>
</dbReference>
<dbReference type="InterPro" id="IPR002182">
    <property type="entry name" value="NB-ARC"/>
</dbReference>
<dbReference type="InterPro" id="IPR044974">
    <property type="entry name" value="Disease_R_plants"/>
</dbReference>
<dbReference type="SUPFAM" id="SSF52058">
    <property type="entry name" value="L domain-like"/>
    <property type="match status" value="1"/>
</dbReference>